<dbReference type="KEGG" id="gtt:GUITHDRAFT_119094"/>
<evidence type="ECO:0000313" key="4">
    <source>
        <dbReference type="EnsemblProtists" id="EKX34783"/>
    </source>
</evidence>
<keyword evidence="2" id="KW-0812">Transmembrane</keyword>
<evidence type="ECO:0000256" key="1">
    <source>
        <dbReference type="SAM" id="MobiDB-lite"/>
    </source>
</evidence>
<reference evidence="5" key="2">
    <citation type="submission" date="2012-11" db="EMBL/GenBank/DDBJ databases">
        <authorList>
            <person name="Kuo A."/>
            <person name="Curtis B.A."/>
            <person name="Tanifuji G."/>
            <person name="Burki F."/>
            <person name="Gruber A."/>
            <person name="Irimia M."/>
            <person name="Maruyama S."/>
            <person name="Arias M.C."/>
            <person name="Ball S.G."/>
            <person name="Gile G.H."/>
            <person name="Hirakawa Y."/>
            <person name="Hopkins J.F."/>
            <person name="Rensing S.A."/>
            <person name="Schmutz J."/>
            <person name="Symeonidi A."/>
            <person name="Elias M."/>
            <person name="Eveleigh R.J."/>
            <person name="Herman E.K."/>
            <person name="Klute M.J."/>
            <person name="Nakayama T."/>
            <person name="Obornik M."/>
            <person name="Reyes-Prieto A."/>
            <person name="Armbrust E.V."/>
            <person name="Aves S.J."/>
            <person name="Beiko R.G."/>
            <person name="Coutinho P."/>
            <person name="Dacks J.B."/>
            <person name="Durnford D.G."/>
            <person name="Fast N.M."/>
            <person name="Green B.R."/>
            <person name="Grisdale C."/>
            <person name="Hempe F."/>
            <person name="Henrissat B."/>
            <person name="Hoppner M.P."/>
            <person name="Ishida K.-I."/>
            <person name="Kim E."/>
            <person name="Koreny L."/>
            <person name="Kroth P.G."/>
            <person name="Liu Y."/>
            <person name="Malik S.-B."/>
            <person name="Maier U.G."/>
            <person name="McRose D."/>
            <person name="Mock T."/>
            <person name="Neilson J.A."/>
            <person name="Onodera N.T."/>
            <person name="Poole A.M."/>
            <person name="Pritham E.J."/>
            <person name="Richards T.A."/>
            <person name="Rocap G."/>
            <person name="Roy S.W."/>
            <person name="Sarai C."/>
            <person name="Schaack S."/>
            <person name="Shirato S."/>
            <person name="Slamovits C.H."/>
            <person name="Spencer D.F."/>
            <person name="Suzuki S."/>
            <person name="Worden A.Z."/>
            <person name="Zauner S."/>
            <person name="Barry K."/>
            <person name="Bell C."/>
            <person name="Bharti A.K."/>
            <person name="Crow J.A."/>
            <person name="Grimwood J."/>
            <person name="Kramer R."/>
            <person name="Lindquist E."/>
            <person name="Lucas S."/>
            <person name="Salamov A."/>
            <person name="McFadden G.I."/>
            <person name="Lane C.E."/>
            <person name="Keeling P.J."/>
            <person name="Gray M.W."/>
            <person name="Grigoriev I.V."/>
            <person name="Archibald J.M."/>
        </authorList>
    </citation>
    <scope>NUCLEOTIDE SEQUENCE</scope>
    <source>
        <strain evidence="5">CCMP2712</strain>
    </source>
</reference>
<feature type="region of interest" description="Disordered" evidence="1">
    <location>
        <begin position="748"/>
        <end position="800"/>
    </location>
</feature>
<feature type="compositionally biased region" description="Polar residues" evidence="1">
    <location>
        <begin position="425"/>
        <end position="434"/>
    </location>
</feature>
<accession>L1IEZ4</accession>
<keyword evidence="5" id="KW-1185">Reference proteome</keyword>
<protein>
    <submittedName>
        <fullName evidence="3 4">Uncharacterized protein</fullName>
    </submittedName>
</protein>
<dbReference type="EMBL" id="JH993103">
    <property type="protein sequence ID" value="EKX34783.1"/>
    <property type="molecule type" value="Genomic_DNA"/>
</dbReference>
<proteinExistence type="predicted"/>
<keyword evidence="2" id="KW-1133">Transmembrane helix</keyword>
<dbReference type="GeneID" id="17291515"/>
<feature type="transmembrane region" description="Helical" evidence="2">
    <location>
        <begin position="304"/>
        <end position="325"/>
    </location>
</feature>
<sequence length="800" mass="90430">MWHTHKAAVEAAVPNREHDLLKDHLIFDTSSEQGKRELAKEAIAAINGDAKLRERLGGAEGRRAMELKKMIEHYQTLIGRHNGNIIATIQTGAEGQERLDLAGLATEDMMKRLKDFSSNAGRLRNSVEELRKATRPLELAEASITGGIGCIEALSTLVSSVRKMQELHIASSSKAEYYKQINDCVITCKEAWSKLQVAGKHPKLAAVKKAMKECFATVSVSCRSEFKAAQQAASKEHGQQVLAFTFVVTKESEVDLLFPHDWGVARQLLRKILREAEQTLLLKLSEFEGLRLKMNYYELTKVRLVMMMMMMMMMMTTTTMTMTMTMTMMTMEEMMEMTMMMEDEVTVMTVIVIVIVAEIMMQKLGQKMESVAKEFEQEADKRWAISRPVAEDDEAEKASLHELQQADHCLSRRFTEFFKSHPELKSQTSSSTANKPEGEAERGSGSREQHREGEEGNKDFIAVFTLEELDDNVQEKDEQRDVLMVEEEIEEGGDYISLDRWSRGLKILQADLSLWVMVNMEVSRRAHKAMLQMLDAPNRQTGRQHGAKKDKGTERSGQHDKTLGQQPFSLRYRLQLLLSHREEGWQDFAILDQTVSFKTWRSSQLRLILSVVQVALKPGARPEEETRMGSEEAASESVAMSEERWRVMEEAREFTSPQLLHAITRLTEEINQTEAPSSDLWNKYCEAHYMRAVRRLKNHVLSVLERRPWADTYGVLSILMYEKLVAVGCFDPMSGSLLCTWGESRAGQGRAGQGRAGQGRAEQSRAEQSRAGQGRAEQSRAEQGQGDGDAADVERSDGPA</sequence>
<evidence type="ECO:0000313" key="3">
    <source>
        <dbReference type="EMBL" id="EKX34783.1"/>
    </source>
</evidence>
<dbReference type="PaxDb" id="55529-EKX34783"/>
<organism evidence="3">
    <name type="scientific">Guillardia theta (strain CCMP2712)</name>
    <name type="common">Cryptophyte</name>
    <dbReference type="NCBI Taxonomy" id="905079"/>
    <lineage>
        <taxon>Eukaryota</taxon>
        <taxon>Cryptophyceae</taxon>
        <taxon>Pyrenomonadales</taxon>
        <taxon>Geminigeraceae</taxon>
        <taxon>Guillardia</taxon>
    </lineage>
</organism>
<feature type="compositionally biased region" description="Basic and acidic residues" evidence="1">
    <location>
        <begin position="547"/>
        <end position="562"/>
    </location>
</feature>
<feature type="region of interest" description="Disordered" evidence="1">
    <location>
        <begin position="535"/>
        <end position="562"/>
    </location>
</feature>
<dbReference type="RefSeq" id="XP_005821763.1">
    <property type="nucleotide sequence ID" value="XM_005821706.1"/>
</dbReference>
<dbReference type="EnsemblProtists" id="EKX34783">
    <property type="protein sequence ID" value="EKX34783"/>
    <property type="gene ID" value="GUITHDRAFT_119094"/>
</dbReference>
<evidence type="ECO:0000256" key="2">
    <source>
        <dbReference type="SAM" id="Phobius"/>
    </source>
</evidence>
<reference evidence="4" key="3">
    <citation type="submission" date="2016-03" db="UniProtKB">
        <authorList>
            <consortium name="EnsemblProtists"/>
        </authorList>
    </citation>
    <scope>IDENTIFICATION</scope>
</reference>
<feature type="transmembrane region" description="Helical" evidence="2">
    <location>
        <begin position="345"/>
        <end position="361"/>
    </location>
</feature>
<dbReference type="Proteomes" id="UP000011087">
    <property type="component" value="Unassembled WGS sequence"/>
</dbReference>
<feature type="region of interest" description="Disordered" evidence="1">
    <location>
        <begin position="421"/>
        <end position="458"/>
    </location>
</feature>
<reference evidence="3 5" key="1">
    <citation type="journal article" date="2012" name="Nature">
        <title>Algal genomes reveal evolutionary mosaicism and the fate of nucleomorphs.</title>
        <authorList>
            <consortium name="DOE Joint Genome Institute"/>
            <person name="Curtis B.A."/>
            <person name="Tanifuji G."/>
            <person name="Burki F."/>
            <person name="Gruber A."/>
            <person name="Irimia M."/>
            <person name="Maruyama S."/>
            <person name="Arias M.C."/>
            <person name="Ball S.G."/>
            <person name="Gile G.H."/>
            <person name="Hirakawa Y."/>
            <person name="Hopkins J.F."/>
            <person name="Kuo A."/>
            <person name="Rensing S.A."/>
            <person name="Schmutz J."/>
            <person name="Symeonidi A."/>
            <person name="Elias M."/>
            <person name="Eveleigh R.J."/>
            <person name="Herman E.K."/>
            <person name="Klute M.J."/>
            <person name="Nakayama T."/>
            <person name="Obornik M."/>
            <person name="Reyes-Prieto A."/>
            <person name="Armbrust E.V."/>
            <person name="Aves S.J."/>
            <person name="Beiko R.G."/>
            <person name="Coutinho P."/>
            <person name="Dacks J.B."/>
            <person name="Durnford D.G."/>
            <person name="Fast N.M."/>
            <person name="Green B.R."/>
            <person name="Grisdale C.J."/>
            <person name="Hempel F."/>
            <person name="Henrissat B."/>
            <person name="Hoppner M.P."/>
            <person name="Ishida K."/>
            <person name="Kim E."/>
            <person name="Koreny L."/>
            <person name="Kroth P.G."/>
            <person name="Liu Y."/>
            <person name="Malik S.B."/>
            <person name="Maier U.G."/>
            <person name="McRose D."/>
            <person name="Mock T."/>
            <person name="Neilson J.A."/>
            <person name="Onodera N.T."/>
            <person name="Poole A.M."/>
            <person name="Pritham E.J."/>
            <person name="Richards T.A."/>
            <person name="Rocap G."/>
            <person name="Roy S.W."/>
            <person name="Sarai C."/>
            <person name="Schaack S."/>
            <person name="Shirato S."/>
            <person name="Slamovits C.H."/>
            <person name="Spencer D.F."/>
            <person name="Suzuki S."/>
            <person name="Worden A.Z."/>
            <person name="Zauner S."/>
            <person name="Barry K."/>
            <person name="Bell C."/>
            <person name="Bharti A.K."/>
            <person name="Crow J.A."/>
            <person name="Grimwood J."/>
            <person name="Kramer R."/>
            <person name="Lindquist E."/>
            <person name="Lucas S."/>
            <person name="Salamov A."/>
            <person name="McFadden G.I."/>
            <person name="Lane C.E."/>
            <person name="Keeling P.J."/>
            <person name="Gray M.W."/>
            <person name="Grigoriev I.V."/>
            <person name="Archibald J.M."/>
        </authorList>
    </citation>
    <scope>NUCLEOTIDE SEQUENCE</scope>
    <source>
        <strain evidence="3 5">CCMP2712</strain>
    </source>
</reference>
<dbReference type="AlphaFoldDB" id="L1IEZ4"/>
<gene>
    <name evidence="3" type="ORF">GUITHDRAFT_119094</name>
</gene>
<feature type="compositionally biased region" description="Basic and acidic residues" evidence="1">
    <location>
        <begin position="436"/>
        <end position="458"/>
    </location>
</feature>
<dbReference type="HOGENOM" id="CLU_351773_0_0_1"/>
<name>L1IEZ4_GUITC</name>
<keyword evidence="2" id="KW-0472">Membrane</keyword>
<evidence type="ECO:0000313" key="5">
    <source>
        <dbReference type="Proteomes" id="UP000011087"/>
    </source>
</evidence>